<protein>
    <submittedName>
        <fullName evidence="2">Uncharacterized protein</fullName>
    </submittedName>
</protein>
<organism evidence="2">
    <name type="scientific">uncultured Caudovirales phage</name>
    <dbReference type="NCBI Taxonomy" id="2100421"/>
    <lineage>
        <taxon>Viruses</taxon>
        <taxon>Duplodnaviria</taxon>
        <taxon>Heunggongvirae</taxon>
        <taxon>Uroviricota</taxon>
        <taxon>Caudoviricetes</taxon>
        <taxon>Peduoviridae</taxon>
        <taxon>Maltschvirus</taxon>
        <taxon>Maltschvirus maltsch</taxon>
    </lineage>
</organism>
<dbReference type="EMBL" id="LR797195">
    <property type="protein sequence ID" value="CAB4193126.1"/>
    <property type="molecule type" value="Genomic_DNA"/>
</dbReference>
<accession>A0A6J5RF64</accession>
<evidence type="ECO:0000313" key="1">
    <source>
        <dbReference type="EMBL" id="CAB4174634.1"/>
    </source>
</evidence>
<gene>
    <name evidence="2" type="ORF">UFOVP1247_24</name>
    <name evidence="1" type="ORF">UFOVP970_64</name>
</gene>
<evidence type="ECO:0000313" key="2">
    <source>
        <dbReference type="EMBL" id="CAB4193126.1"/>
    </source>
</evidence>
<sequence length="801" mass="87517">MSHIIQDFSKWKKLNEQDVPGRERERGSNSNKVVAIPVDKTTLKLKVVNDADIIDAEGRLMIDAGGKPVGFNALINWIKSQGEIIKYYSTLNDLTNNIVVYSITKDNDRKQVIIFKIYSKTQLSSQDPAAKGINPQVQYVRQDELSKAMAGTILNSPGLNKLTTPIKSATDLILPIESRAILNSTDSKLIQFIVTVYNKIKKDPIVSNNPIMAKVKTEVVGKKLGPDTILFIKGVNAGFGILDAQFREDPETGITKDLYDKINSLAESKKVFLSLNAERLVESESTVILGFDVDKFIEVVGTGVTGNKTGGIVVPPDGFRYGIRGDVEFKKFQDILVAKLPTYAGGAVAKHAPVANFIKAVPMKGDYGDRTKLLIQYLKVGLTNPTYNDHDAQVIKADFVERMLREFNIVTENTQYIGLDGFSLVVEGFDAAAADQYVTATSTVSTQVNTQTTQSTALKSSKEYTLPGKSYTYKAEGGFWKFKTGNTWTKVANPASIKELMTTHPKTESGGNYMIVPVGDFDKAWADSKAAFIYRKSGDTWQWSTPGPAGWTTVTDKESLEYLNKYYGGVVSTTSTTSTSSTATVGKISADQFGQIKPKIEAALETAKLTDDLTGDGVDAQVDGITWSLDTGENYKLDTTGSITGKDNEDKKFISGKLSTDYSKVVLSSGVTVLLVDFMTRKTSVDLTKRLLSDVKITEYAAQLIGATEGAGTNTVTINNVYKWIKTYADLLALHKSFNKLESAGLNLTGWLDSELLDDDMKPIMRHLDANGLLPVGVSSASSISGYKKVFSAAQFALRNK</sequence>
<name>A0A6J5RF64_9CAUD</name>
<dbReference type="EMBL" id="LR796916">
    <property type="protein sequence ID" value="CAB4174634.1"/>
    <property type="molecule type" value="Genomic_DNA"/>
</dbReference>
<proteinExistence type="predicted"/>
<reference evidence="2" key="1">
    <citation type="submission" date="2020-05" db="EMBL/GenBank/DDBJ databases">
        <authorList>
            <person name="Chiriac C."/>
            <person name="Salcher M."/>
            <person name="Ghai R."/>
            <person name="Kavagutti S V."/>
        </authorList>
    </citation>
    <scope>NUCLEOTIDE SEQUENCE</scope>
</reference>